<feature type="region of interest" description="Disordered" evidence="1">
    <location>
        <begin position="278"/>
        <end position="315"/>
    </location>
</feature>
<keyword evidence="4" id="KW-1185">Reference proteome</keyword>
<dbReference type="Pfam" id="PF02720">
    <property type="entry name" value="DUF222"/>
    <property type="match status" value="1"/>
</dbReference>
<reference evidence="3 4" key="1">
    <citation type="submission" date="2019-07" db="EMBL/GenBank/DDBJ databases">
        <title>Whole genome shotgun sequence of Actinotalea fermentans NBRC 105374.</title>
        <authorList>
            <person name="Hosoyama A."/>
            <person name="Uohara A."/>
            <person name="Ohji S."/>
            <person name="Ichikawa N."/>
        </authorList>
    </citation>
    <scope>NUCLEOTIDE SEQUENCE [LARGE SCALE GENOMIC DNA]</scope>
    <source>
        <strain evidence="3 4">NBRC 105374</strain>
    </source>
</reference>
<dbReference type="Proteomes" id="UP000321484">
    <property type="component" value="Unassembled WGS sequence"/>
</dbReference>
<dbReference type="RefSeq" id="WP_146819295.1">
    <property type="nucleotide sequence ID" value="NZ_BJYK01000002.1"/>
</dbReference>
<sequence>MERVEQSLAVALRDVVDRLVVVIEEAPARPAGPPEEATELVLALCREAGRLQVAAARLSTTAADDGLWAATGARSFPHWLAGAAGMSVTRARELVATGRALRDHLPATAAAALAGEVSAEQARTMATLAPTTPARQAALAAPADACGEEFLVEHARESSVEGFRRLVRRWAAAADPDADERGYRDACDREFLALSSTLGGYHLAGFLTTEHGATFAAALESAMTPPAPDDARTTQQRRAQAVADVSRLVLDNGLVGRGAAVRPHLNVVVDFDTLRRAVGDGPGRDRGSGEPCRASGEQGSVSAQPGHAPAEQGDRPLRLAPVADVERFAVAEVLGAGPIPAVVLARLACDTRLSRVVFGPESQVINAGRAERTFSGPRRAAVLARDGTCRYPGCTAPPALGEIHHVDEWVADRGDTDANTGILLCWHHHDVVHRLHVDIQRSPTGGWTFRTRHGAPVAAAA</sequence>
<gene>
    <name evidence="3" type="ORF">AFE02nite_12830</name>
</gene>
<evidence type="ECO:0000256" key="1">
    <source>
        <dbReference type="SAM" id="MobiDB-lite"/>
    </source>
</evidence>
<evidence type="ECO:0000259" key="2">
    <source>
        <dbReference type="Pfam" id="PF02720"/>
    </source>
</evidence>
<keyword evidence="3" id="KW-0378">Hydrolase</keyword>
<dbReference type="InterPro" id="IPR003615">
    <property type="entry name" value="HNH_nuc"/>
</dbReference>
<dbReference type="EMBL" id="BJYK01000002">
    <property type="protein sequence ID" value="GEN79549.1"/>
    <property type="molecule type" value="Genomic_DNA"/>
</dbReference>
<keyword evidence="3" id="KW-0540">Nuclease</keyword>
<proteinExistence type="predicted"/>
<keyword evidence="3" id="KW-0255">Endonuclease</keyword>
<feature type="compositionally biased region" description="Basic and acidic residues" evidence="1">
    <location>
        <begin position="278"/>
        <end position="288"/>
    </location>
</feature>
<organism evidence="3 4">
    <name type="scientific">Actinotalea fermentans</name>
    <dbReference type="NCBI Taxonomy" id="43671"/>
    <lineage>
        <taxon>Bacteria</taxon>
        <taxon>Bacillati</taxon>
        <taxon>Actinomycetota</taxon>
        <taxon>Actinomycetes</taxon>
        <taxon>Micrococcales</taxon>
        <taxon>Cellulomonadaceae</taxon>
        <taxon>Actinotalea</taxon>
    </lineage>
</organism>
<evidence type="ECO:0000313" key="4">
    <source>
        <dbReference type="Proteomes" id="UP000321484"/>
    </source>
</evidence>
<dbReference type="AlphaFoldDB" id="A0A511YWK2"/>
<dbReference type="InterPro" id="IPR003870">
    <property type="entry name" value="DUF222"/>
</dbReference>
<name>A0A511YWK2_9CELL</name>
<feature type="domain" description="DUF222" evidence="2">
    <location>
        <begin position="47"/>
        <end position="281"/>
    </location>
</feature>
<dbReference type="CDD" id="cd00085">
    <property type="entry name" value="HNHc"/>
    <property type="match status" value="1"/>
</dbReference>
<comment type="caution">
    <text evidence="3">The sequence shown here is derived from an EMBL/GenBank/DDBJ whole genome shotgun (WGS) entry which is preliminary data.</text>
</comment>
<protein>
    <submittedName>
        <fullName evidence="3">HNH endonuclease</fullName>
    </submittedName>
</protein>
<evidence type="ECO:0000313" key="3">
    <source>
        <dbReference type="EMBL" id="GEN79549.1"/>
    </source>
</evidence>
<dbReference type="OrthoDB" id="5176970at2"/>
<accession>A0A511YWK2</accession>
<dbReference type="GO" id="GO:0004519">
    <property type="term" value="F:endonuclease activity"/>
    <property type="evidence" value="ECO:0007669"/>
    <property type="project" value="UniProtKB-KW"/>
</dbReference>